<evidence type="ECO:0000256" key="4">
    <source>
        <dbReference type="ARBA" id="ARBA00023242"/>
    </source>
</evidence>
<feature type="region of interest" description="Disordered" evidence="5">
    <location>
        <begin position="532"/>
        <end position="627"/>
    </location>
</feature>
<organism evidence="6 7">
    <name type="scientific">Pythium insidiosum</name>
    <name type="common">Pythiosis disease agent</name>
    <dbReference type="NCBI Taxonomy" id="114742"/>
    <lineage>
        <taxon>Eukaryota</taxon>
        <taxon>Sar</taxon>
        <taxon>Stramenopiles</taxon>
        <taxon>Oomycota</taxon>
        <taxon>Peronosporomycetes</taxon>
        <taxon>Pythiales</taxon>
        <taxon>Pythiaceae</taxon>
        <taxon>Pythium</taxon>
    </lineage>
</organism>
<dbReference type="PANTHER" id="PTHR13026">
    <property type="entry name" value="NNP-1 PROTEIN NOVEL NUCLEAR PROTEIN 1 NOP52"/>
    <property type="match status" value="1"/>
</dbReference>
<feature type="compositionally biased region" description="Basic and acidic residues" evidence="5">
    <location>
        <begin position="313"/>
        <end position="325"/>
    </location>
</feature>
<feature type="compositionally biased region" description="Basic and acidic residues" evidence="5">
    <location>
        <begin position="445"/>
        <end position="492"/>
    </location>
</feature>
<dbReference type="PANTHER" id="PTHR13026:SF0">
    <property type="entry name" value="RIBOSOMAL RNA PROCESSING 1B"/>
    <property type="match status" value="1"/>
</dbReference>
<sequence>MENAASRFGQRLAHTEKKYRDQALKKLTLFLTKRTEWTDLDWDKLWKALFYCMWMSDKRPIQEELSTNLSLLVHKIPSVDLSLAFVHSFLRTMQREWHGIDGLRLDKFYSLVRKFVHQTFVLLQTHEWDSEHVARVVAMLSSEVTTRVPNGLRLHVTDLFLTELHGAAGETVDSVSFMQLLEPFFSLLSTESDKPLQKRVREMIFLPLLSTYKFGPQPPAKKSKKAKTEDGETDAESDAEEDAPKVFEEVELAAVQHRLFNLASANDTVERNRSMLYDLYSEFFKVTKVDSLKAAQEGTDKPTRKSTEKKKSKVEAQKEDAKATEAEDASAQKKKNKKRKKSKATEDEDSSAATEQSTPEKKLKVEKTASPVVTKTPANTPVKKEEESTPKKKQNKQAEKAVTEVAKTVKETIKSEPEKSPKKAKKADEKVAKKTEKVAVEIKKDAAKAEPAKKLKNEEKAAKTDEKAKKTKEAAEPEAKKTKKAATDKAQEKTQTIVRSGVKFRRCGSCGGFGKGLVPVGKDFCRHCERTGQAQKKAHAAEKKKNKRKAEAMAAAEEAAQPSKKVTFGKNKALPHELSVKRLKASAKKESPPKEAVKGVLKATSPAQSTPIKKSAPKGRKKAADFF</sequence>
<dbReference type="GO" id="GO:0030688">
    <property type="term" value="C:preribosome, small subunit precursor"/>
    <property type="evidence" value="ECO:0007669"/>
    <property type="project" value="InterPro"/>
</dbReference>
<comment type="similarity">
    <text evidence="2">Belongs to the RRP1 family.</text>
</comment>
<dbReference type="Pfam" id="PF05997">
    <property type="entry name" value="Nop52"/>
    <property type="match status" value="1"/>
</dbReference>
<feature type="compositionally biased region" description="Basic residues" evidence="5">
    <location>
        <begin position="332"/>
        <end position="342"/>
    </location>
</feature>
<feature type="compositionally biased region" description="Basic and acidic residues" evidence="5">
    <location>
        <begin position="587"/>
        <end position="597"/>
    </location>
</feature>
<feature type="region of interest" description="Disordered" evidence="5">
    <location>
        <begin position="445"/>
        <end position="494"/>
    </location>
</feature>
<keyword evidence="4" id="KW-0539">Nucleus</keyword>
<dbReference type="AlphaFoldDB" id="A0AAD5Q9D4"/>
<evidence type="ECO:0000256" key="2">
    <source>
        <dbReference type="ARBA" id="ARBA00006374"/>
    </source>
</evidence>
<feature type="compositionally biased region" description="Basic residues" evidence="5">
    <location>
        <begin position="536"/>
        <end position="548"/>
    </location>
</feature>
<dbReference type="GO" id="GO:0005634">
    <property type="term" value="C:nucleus"/>
    <property type="evidence" value="ECO:0007669"/>
    <property type="project" value="UniProtKB-SubCell"/>
</dbReference>
<comment type="subcellular location">
    <subcellularLocation>
        <location evidence="1">Nucleus</location>
    </subcellularLocation>
</comment>
<feature type="compositionally biased region" description="Basic and acidic residues" evidence="5">
    <location>
        <begin position="358"/>
        <end position="367"/>
    </location>
</feature>
<feature type="region of interest" description="Disordered" evidence="5">
    <location>
        <begin position="216"/>
        <end position="244"/>
    </location>
</feature>
<comment type="caution">
    <text evidence="6">The sequence shown here is derived from an EMBL/GenBank/DDBJ whole genome shotgun (WGS) entry which is preliminary data.</text>
</comment>
<evidence type="ECO:0008006" key="8">
    <source>
        <dbReference type="Google" id="ProtNLM"/>
    </source>
</evidence>
<protein>
    <recommendedName>
        <fullName evidence="8">Ribosomal RNA processing protein 1</fullName>
    </recommendedName>
</protein>
<evidence type="ECO:0000256" key="5">
    <source>
        <dbReference type="SAM" id="MobiDB-lite"/>
    </source>
</evidence>
<reference evidence="6" key="1">
    <citation type="submission" date="2021-12" db="EMBL/GenBank/DDBJ databases">
        <title>Prjna785345.</title>
        <authorList>
            <person name="Rujirawat T."/>
            <person name="Krajaejun T."/>
        </authorList>
    </citation>
    <scope>NUCLEOTIDE SEQUENCE</scope>
    <source>
        <strain evidence="6">Pi057C3</strain>
    </source>
</reference>
<dbReference type="GO" id="GO:0006364">
    <property type="term" value="P:rRNA processing"/>
    <property type="evidence" value="ECO:0007669"/>
    <property type="project" value="UniProtKB-KW"/>
</dbReference>
<evidence type="ECO:0000313" key="7">
    <source>
        <dbReference type="Proteomes" id="UP001209570"/>
    </source>
</evidence>
<feature type="region of interest" description="Disordered" evidence="5">
    <location>
        <begin position="293"/>
        <end position="433"/>
    </location>
</feature>
<evidence type="ECO:0000256" key="3">
    <source>
        <dbReference type="ARBA" id="ARBA00022552"/>
    </source>
</evidence>
<keyword evidence="7" id="KW-1185">Reference proteome</keyword>
<proteinExistence type="inferred from homology"/>
<keyword evidence="3" id="KW-0698">rRNA processing</keyword>
<gene>
    <name evidence="6" type="ORF">P43SY_000781</name>
</gene>
<feature type="compositionally biased region" description="Low complexity" evidence="5">
    <location>
        <begin position="552"/>
        <end position="565"/>
    </location>
</feature>
<dbReference type="InterPro" id="IPR010301">
    <property type="entry name" value="RRP1"/>
</dbReference>
<feature type="compositionally biased region" description="Basic and acidic residues" evidence="5">
    <location>
        <begin position="382"/>
        <end position="433"/>
    </location>
</feature>
<feature type="compositionally biased region" description="Acidic residues" evidence="5">
    <location>
        <begin position="231"/>
        <end position="241"/>
    </location>
</feature>
<dbReference type="Proteomes" id="UP001209570">
    <property type="component" value="Unassembled WGS sequence"/>
</dbReference>
<evidence type="ECO:0000313" key="6">
    <source>
        <dbReference type="EMBL" id="KAJ0398336.1"/>
    </source>
</evidence>
<evidence type="ECO:0000256" key="1">
    <source>
        <dbReference type="ARBA" id="ARBA00004123"/>
    </source>
</evidence>
<name>A0AAD5Q9D4_PYTIN</name>
<accession>A0AAD5Q9D4</accession>
<dbReference type="EMBL" id="JAKCXM010000220">
    <property type="protein sequence ID" value="KAJ0398336.1"/>
    <property type="molecule type" value="Genomic_DNA"/>
</dbReference>